<evidence type="ECO:0000256" key="20">
    <source>
        <dbReference type="RuleBase" id="RU000405"/>
    </source>
</evidence>
<dbReference type="GO" id="GO:0004016">
    <property type="term" value="F:adenylate cyclase activity"/>
    <property type="evidence" value="ECO:0007669"/>
    <property type="project" value="UniProtKB-EC"/>
</dbReference>
<accession>A0A4R9K4Y8</accession>
<dbReference type="EC" id="4.6.1.2" evidence="4"/>
<keyword evidence="7" id="KW-0479">Metal-binding</keyword>
<dbReference type="PROSITE" id="PS00452">
    <property type="entry name" value="GUANYLATE_CYCLASE_1"/>
    <property type="match status" value="1"/>
</dbReference>
<reference evidence="23" key="1">
    <citation type="journal article" date="2019" name="PLoS Negl. Trop. Dis.">
        <title>Revisiting the worldwide diversity of Leptospira species in the environment.</title>
        <authorList>
            <person name="Vincent A.T."/>
            <person name="Schiettekatte O."/>
            <person name="Bourhy P."/>
            <person name="Veyrier F.J."/>
            <person name="Picardeau M."/>
        </authorList>
    </citation>
    <scope>NUCLEOTIDE SEQUENCE [LARGE SCALE GENOMIC DNA]</scope>
    <source>
        <strain evidence="23">201702476</strain>
    </source>
</reference>
<feature type="coiled-coil region" evidence="21">
    <location>
        <begin position="446"/>
        <end position="487"/>
    </location>
</feature>
<evidence type="ECO:0000256" key="1">
    <source>
        <dbReference type="ARBA" id="ARBA00001593"/>
    </source>
</evidence>
<evidence type="ECO:0000256" key="14">
    <source>
        <dbReference type="ARBA" id="ARBA00023136"/>
    </source>
</evidence>
<keyword evidence="11" id="KW-0460">Magnesium</keyword>
<dbReference type="EC" id="4.6.1.1" evidence="3"/>
<dbReference type="GO" id="GO:0006171">
    <property type="term" value="P:cAMP biosynthetic process"/>
    <property type="evidence" value="ECO:0007669"/>
    <property type="project" value="UniProtKB-KW"/>
</dbReference>
<keyword evidence="15 20" id="KW-0456">Lyase</keyword>
<dbReference type="InterPro" id="IPR050401">
    <property type="entry name" value="Cyclic_nucleotide_synthase"/>
</dbReference>
<keyword evidence="10" id="KW-0067">ATP-binding</keyword>
<comment type="subcellular location">
    <subcellularLocation>
        <location evidence="2">Membrane</location>
        <topology evidence="2">Single-pass type I membrane protein</topology>
    </subcellularLocation>
</comment>
<evidence type="ECO:0000259" key="22">
    <source>
        <dbReference type="PROSITE" id="PS50125"/>
    </source>
</evidence>
<keyword evidence="12" id="KW-1133">Transmembrane helix</keyword>
<dbReference type="SMART" id="SM00044">
    <property type="entry name" value="CYCc"/>
    <property type="match status" value="1"/>
</dbReference>
<evidence type="ECO:0000313" key="23">
    <source>
        <dbReference type="EMBL" id="TGL61222.1"/>
    </source>
</evidence>
<evidence type="ECO:0000256" key="13">
    <source>
        <dbReference type="ARBA" id="ARBA00022998"/>
    </source>
</evidence>
<dbReference type="Pfam" id="PF08495">
    <property type="entry name" value="FIST"/>
    <property type="match status" value="1"/>
</dbReference>
<evidence type="ECO:0000256" key="7">
    <source>
        <dbReference type="ARBA" id="ARBA00022723"/>
    </source>
</evidence>
<evidence type="ECO:0000256" key="15">
    <source>
        <dbReference type="ARBA" id="ARBA00023239"/>
    </source>
</evidence>
<sequence length="693" mass="77696">MFEIGLGQCEDIDVERATSIALERALLGIGGLTPQVALVFAGQEFDHKKMLQIIQDKFNNLKTIGCTTAGELTSDFGFSDDSIIIILFASDEVEMGIGIGFDPSHSSEVIAKKAVEAARNDIKSKEKLCIVLTDSFSISANGVIHELNLLLGKECKIFGGVAGKPFGSDYSLKVFYNSEVHTDAAVVLLFGGPLHFAYSISNTWRPIGRRALVTKSDGKIVYTIDDINALDYYHYYLGEYSFPAPEFPLAVYEKGSDQFYLRVPGGYDEATGSILFASEIFEGSEIQITEASRDYILNDLEESSKIDTSIQSSFIPRAAFAFSCIMRKHILGTQVKREIEILKDTLPKDLPIFGFYTYGEIGPFIGENKSHLHNCTMINLLIGTSTLPTKSALSNLGNHASVNITTAIDISNELKKENRFLHIKLERETEYRNNLERVKDFHSSMMKTVNKEIESAKQLIQTKNTELELLNRELESEKKKSDDLLKNILPTEIADQLKKDGRVVPNYFESASILFTDFKDFTTIANQVDPEELISELDYYFSHFDKISEKYGLEKLKTIGDAYMCACGLPERRNDHAIAIVNAAWEMQEFMKEDQSERTRLGRRIWNLRIGINSGSLIAGVIGKKKFSYDIWGDAVNIAARLEANGEAGKINISEDTYALIKEQFHCQPRGKIYAKNKGEIEMYFVLNKKSIA</sequence>
<dbReference type="SUPFAM" id="SSF55073">
    <property type="entry name" value="Nucleotide cyclase"/>
    <property type="match status" value="1"/>
</dbReference>
<dbReference type="InterPro" id="IPR001054">
    <property type="entry name" value="A/G_cyclase"/>
</dbReference>
<evidence type="ECO:0000256" key="9">
    <source>
        <dbReference type="ARBA" id="ARBA00022741"/>
    </source>
</evidence>
<organism evidence="23 24">
    <name type="scientific">Leptospira ognonensis</name>
    <dbReference type="NCBI Taxonomy" id="2484945"/>
    <lineage>
        <taxon>Bacteria</taxon>
        <taxon>Pseudomonadati</taxon>
        <taxon>Spirochaetota</taxon>
        <taxon>Spirochaetia</taxon>
        <taxon>Leptospirales</taxon>
        <taxon>Leptospiraceae</taxon>
        <taxon>Leptospira</taxon>
    </lineage>
</organism>
<evidence type="ECO:0000256" key="5">
    <source>
        <dbReference type="ARBA" id="ARBA00021420"/>
    </source>
</evidence>
<dbReference type="SMART" id="SM01204">
    <property type="entry name" value="FIST_C"/>
    <property type="match status" value="1"/>
</dbReference>
<keyword evidence="24" id="KW-1185">Reference proteome</keyword>
<dbReference type="FunFam" id="3.30.70.1230:FF:000033">
    <property type="entry name" value="Adenylate cyclase"/>
    <property type="match status" value="1"/>
</dbReference>
<dbReference type="GO" id="GO:0046872">
    <property type="term" value="F:metal ion binding"/>
    <property type="evidence" value="ECO:0007669"/>
    <property type="project" value="UniProtKB-KW"/>
</dbReference>
<evidence type="ECO:0000256" key="10">
    <source>
        <dbReference type="ARBA" id="ARBA00022840"/>
    </source>
</evidence>
<keyword evidence="21" id="KW-0175">Coiled coil</keyword>
<evidence type="ECO:0000256" key="19">
    <source>
        <dbReference type="ARBA" id="ARBA00064436"/>
    </source>
</evidence>
<feature type="domain" description="Guanylate cyclase" evidence="22">
    <location>
        <begin position="512"/>
        <end position="643"/>
    </location>
</feature>
<evidence type="ECO:0000256" key="8">
    <source>
        <dbReference type="ARBA" id="ARBA00022729"/>
    </source>
</evidence>
<comment type="caution">
    <text evidence="23">The sequence shown here is derived from an EMBL/GenBank/DDBJ whole genome shotgun (WGS) entry which is preliminary data.</text>
</comment>
<keyword evidence="6" id="KW-0812">Transmembrane</keyword>
<evidence type="ECO:0000256" key="4">
    <source>
        <dbReference type="ARBA" id="ARBA00012202"/>
    </source>
</evidence>
<dbReference type="Pfam" id="PF00211">
    <property type="entry name" value="Guanylate_cyc"/>
    <property type="match status" value="1"/>
</dbReference>
<keyword evidence="16" id="KW-0141">cGMP biosynthesis</keyword>
<evidence type="ECO:0000313" key="24">
    <source>
        <dbReference type="Proteomes" id="UP000297693"/>
    </source>
</evidence>
<dbReference type="OrthoDB" id="343514at2"/>
<dbReference type="Pfam" id="PF10442">
    <property type="entry name" value="FIST_C"/>
    <property type="match status" value="1"/>
</dbReference>
<comment type="subunit">
    <text evidence="19">Homodimer. Can also exist as monomer.</text>
</comment>
<dbReference type="InterPro" id="IPR011645">
    <property type="entry name" value="HNOB_dom_associated"/>
</dbReference>
<dbReference type="GO" id="GO:0035556">
    <property type="term" value="P:intracellular signal transduction"/>
    <property type="evidence" value="ECO:0007669"/>
    <property type="project" value="InterPro"/>
</dbReference>
<dbReference type="PANTHER" id="PTHR11920">
    <property type="entry name" value="GUANYLYL CYCLASE"/>
    <property type="match status" value="1"/>
</dbReference>
<evidence type="ECO:0000256" key="12">
    <source>
        <dbReference type="ARBA" id="ARBA00022989"/>
    </source>
</evidence>
<keyword evidence="8" id="KW-0732">Signal</keyword>
<evidence type="ECO:0000256" key="16">
    <source>
        <dbReference type="ARBA" id="ARBA00023293"/>
    </source>
</evidence>
<dbReference type="Gene3D" id="3.30.70.1230">
    <property type="entry name" value="Nucleotide cyclase"/>
    <property type="match status" value="1"/>
</dbReference>
<name>A0A4R9K4Y8_9LEPT</name>
<evidence type="ECO:0000256" key="17">
    <source>
        <dbReference type="ARBA" id="ARBA00032597"/>
    </source>
</evidence>
<dbReference type="CDD" id="cd07302">
    <property type="entry name" value="CHD"/>
    <property type="match status" value="1"/>
</dbReference>
<protein>
    <recommendedName>
        <fullName evidence="5">Adenylate cyclase</fullName>
        <ecNumber evidence="3">4.6.1.1</ecNumber>
        <ecNumber evidence="4">4.6.1.2</ecNumber>
    </recommendedName>
    <alternativeName>
        <fullName evidence="17">ATP pyrophosphate-lyase</fullName>
    </alternativeName>
    <alternativeName>
        <fullName evidence="18">Adenylyl cyclase</fullName>
    </alternativeName>
</protein>
<dbReference type="PROSITE" id="PS50125">
    <property type="entry name" value="GUANYLATE_CYCLASE_2"/>
    <property type="match status" value="1"/>
</dbReference>
<dbReference type="InterPro" id="IPR013702">
    <property type="entry name" value="FIST_domain_N"/>
</dbReference>
<gene>
    <name evidence="23" type="ORF">EHQ58_05430</name>
</gene>
<dbReference type="PANTHER" id="PTHR11920:SF335">
    <property type="entry name" value="GUANYLATE CYCLASE"/>
    <property type="match status" value="1"/>
</dbReference>
<proteinExistence type="inferred from homology"/>
<dbReference type="Gene3D" id="6.10.250.780">
    <property type="match status" value="1"/>
</dbReference>
<evidence type="ECO:0000256" key="11">
    <source>
        <dbReference type="ARBA" id="ARBA00022842"/>
    </source>
</evidence>
<keyword evidence="13" id="KW-0115">cAMP biosynthesis</keyword>
<dbReference type="GO" id="GO:0004383">
    <property type="term" value="F:guanylate cyclase activity"/>
    <property type="evidence" value="ECO:0007669"/>
    <property type="project" value="UniProtKB-EC"/>
</dbReference>
<evidence type="ECO:0000256" key="3">
    <source>
        <dbReference type="ARBA" id="ARBA00012201"/>
    </source>
</evidence>
<dbReference type="InterPro" id="IPR018297">
    <property type="entry name" value="A/G_cyclase_CS"/>
</dbReference>
<dbReference type="Pfam" id="PF07701">
    <property type="entry name" value="HNOBA"/>
    <property type="match status" value="1"/>
</dbReference>
<evidence type="ECO:0000256" key="21">
    <source>
        <dbReference type="SAM" id="Coils"/>
    </source>
</evidence>
<evidence type="ECO:0000256" key="18">
    <source>
        <dbReference type="ARBA" id="ARBA00032637"/>
    </source>
</evidence>
<evidence type="ECO:0000256" key="2">
    <source>
        <dbReference type="ARBA" id="ARBA00004479"/>
    </source>
</evidence>
<dbReference type="EMBL" id="RQGD01000020">
    <property type="protein sequence ID" value="TGL61222.1"/>
    <property type="molecule type" value="Genomic_DNA"/>
</dbReference>
<dbReference type="GO" id="GO:0005886">
    <property type="term" value="C:plasma membrane"/>
    <property type="evidence" value="ECO:0007669"/>
    <property type="project" value="UniProtKB-ARBA"/>
</dbReference>
<dbReference type="GO" id="GO:0005524">
    <property type="term" value="F:ATP binding"/>
    <property type="evidence" value="ECO:0007669"/>
    <property type="project" value="UniProtKB-KW"/>
</dbReference>
<keyword evidence="9" id="KW-0547">Nucleotide-binding</keyword>
<comment type="catalytic activity">
    <reaction evidence="1">
        <text>ATP = 3',5'-cyclic AMP + diphosphate</text>
        <dbReference type="Rhea" id="RHEA:15389"/>
        <dbReference type="ChEBI" id="CHEBI:30616"/>
        <dbReference type="ChEBI" id="CHEBI:33019"/>
        <dbReference type="ChEBI" id="CHEBI:58165"/>
        <dbReference type="EC" id="4.6.1.1"/>
    </reaction>
</comment>
<dbReference type="InterPro" id="IPR029787">
    <property type="entry name" value="Nucleotide_cyclase"/>
</dbReference>
<dbReference type="InterPro" id="IPR019494">
    <property type="entry name" value="FIST_C"/>
</dbReference>
<evidence type="ECO:0000256" key="6">
    <source>
        <dbReference type="ARBA" id="ARBA00022692"/>
    </source>
</evidence>
<dbReference type="Proteomes" id="UP000297693">
    <property type="component" value="Unassembled WGS sequence"/>
</dbReference>
<dbReference type="RefSeq" id="WP_135622863.1">
    <property type="nucleotide sequence ID" value="NZ_RQGD01000020.1"/>
</dbReference>
<comment type="similarity">
    <text evidence="20">Belongs to the adenylyl cyclase class-4/guanylyl cyclase family.</text>
</comment>
<keyword evidence="14" id="KW-0472">Membrane</keyword>
<dbReference type="SMART" id="SM00897">
    <property type="entry name" value="FIST"/>
    <property type="match status" value="1"/>
</dbReference>
<dbReference type="AlphaFoldDB" id="A0A4R9K4Y8"/>